<keyword evidence="2" id="KW-1133">Transmembrane helix</keyword>
<dbReference type="EMBL" id="AEJC01000262">
    <property type="protein sequence ID" value="EKX65862.1"/>
    <property type="molecule type" value="Genomic_DNA"/>
</dbReference>
<dbReference type="PATRIC" id="fig|698759.3.peg.3526"/>
<dbReference type="Proteomes" id="UP000010411">
    <property type="component" value="Unassembled WGS sequence"/>
</dbReference>
<keyword evidence="2" id="KW-0812">Transmembrane</keyword>
<name>L1KZ16_9ACTN</name>
<evidence type="ECO:0000313" key="4">
    <source>
        <dbReference type="Proteomes" id="UP000010411"/>
    </source>
</evidence>
<keyword evidence="2" id="KW-0472">Membrane</keyword>
<feature type="region of interest" description="Disordered" evidence="1">
    <location>
        <begin position="198"/>
        <end position="224"/>
    </location>
</feature>
<accession>L1KZ16</accession>
<organism evidence="3 4">
    <name type="scientific">Streptomyces ipomoeae 91-03</name>
    <dbReference type="NCBI Taxonomy" id="698759"/>
    <lineage>
        <taxon>Bacteria</taxon>
        <taxon>Bacillati</taxon>
        <taxon>Actinomycetota</taxon>
        <taxon>Actinomycetes</taxon>
        <taxon>Kitasatosporales</taxon>
        <taxon>Streptomycetaceae</taxon>
        <taxon>Streptomyces</taxon>
    </lineage>
</organism>
<dbReference type="RefSeq" id="WP_009313613.1">
    <property type="nucleotide sequence ID" value="NZ_AEJC01000262.1"/>
</dbReference>
<sequence>MVDPLPAGEHGLRPEDRADFEAVLHRALNTPEIRAVLRADPSGLAARRLWIRALADAEETTAAAQDEYRAYLTAIASATEAERSDAGRRADAGLLPLLAVLTPSLAACSAVAVLVLGHLLRLAGVQGTLPGSLISAGWTLALVAAISALMGLAALFRTALRGRDGDTPRTDPEQARLTWQQALLKRGILPHLRRCIHEDPSLHPDPSAGPDRRQKRKTGPACSD</sequence>
<feature type="transmembrane region" description="Helical" evidence="2">
    <location>
        <begin position="93"/>
        <end position="116"/>
    </location>
</feature>
<evidence type="ECO:0008006" key="5">
    <source>
        <dbReference type="Google" id="ProtNLM"/>
    </source>
</evidence>
<keyword evidence="4" id="KW-1185">Reference proteome</keyword>
<dbReference type="AlphaFoldDB" id="L1KZ16"/>
<protein>
    <recommendedName>
        <fullName evidence="5">Transmembrane protein</fullName>
    </recommendedName>
</protein>
<evidence type="ECO:0000256" key="1">
    <source>
        <dbReference type="SAM" id="MobiDB-lite"/>
    </source>
</evidence>
<gene>
    <name evidence="3" type="ORF">STRIP9103_00837</name>
</gene>
<reference evidence="3 4" key="1">
    <citation type="submission" date="2012-11" db="EMBL/GenBank/DDBJ databases">
        <authorList>
            <person name="Huguet-Tapia J.C."/>
            <person name="Durkin A.S."/>
            <person name="Pettis G.S."/>
            <person name="Badger J.H."/>
        </authorList>
    </citation>
    <scope>NUCLEOTIDE SEQUENCE [LARGE SCALE GENOMIC DNA]</scope>
    <source>
        <strain evidence="3 4">91-03</strain>
    </source>
</reference>
<evidence type="ECO:0000256" key="2">
    <source>
        <dbReference type="SAM" id="Phobius"/>
    </source>
</evidence>
<evidence type="ECO:0000313" key="3">
    <source>
        <dbReference type="EMBL" id="EKX65862.1"/>
    </source>
</evidence>
<feature type="transmembrane region" description="Helical" evidence="2">
    <location>
        <begin position="136"/>
        <end position="156"/>
    </location>
</feature>
<comment type="caution">
    <text evidence="3">The sequence shown here is derived from an EMBL/GenBank/DDBJ whole genome shotgun (WGS) entry which is preliminary data.</text>
</comment>
<proteinExistence type="predicted"/>